<evidence type="ECO:0000313" key="3">
    <source>
        <dbReference type="Proteomes" id="UP001469553"/>
    </source>
</evidence>
<protein>
    <submittedName>
        <fullName evidence="2">Uncharacterized protein</fullName>
    </submittedName>
</protein>
<sequence>MLLPNKDRMPHSAHTSRDSPTLPLFINTPFGAIKIPLPTTVPMMKDTAGSSPISLRSKQFSPHWLFPLPAQHARHKASTLPSFGK</sequence>
<feature type="compositionally biased region" description="Basic and acidic residues" evidence="1">
    <location>
        <begin position="1"/>
        <end position="10"/>
    </location>
</feature>
<feature type="region of interest" description="Disordered" evidence="1">
    <location>
        <begin position="1"/>
        <end position="21"/>
    </location>
</feature>
<reference evidence="2 3" key="1">
    <citation type="submission" date="2021-06" db="EMBL/GenBank/DDBJ databases">
        <authorList>
            <person name="Palmer J.M."/>
        </authorList>
    </citation>
    <scope>NUCLEOTIDE SEQUENCE [LARGE SCALE GENOMIC DNA]</scope>
    <source>
        <strain evidence="2 3">AS_MEX2019</strain>
        <tissue evidence="2">Muscle</tissue>
    </source>
</reference>
<name>A0ABV0YR94_9TELE</name>
<gene>
    <name evidence="2" type="ORF">AMECASPLE_021295</name>
</gene>
<keyword evidence="3" id="KW-1185">Reference proteome</keyword>
<accession>A0ABV0YR94</accession>
<comment type="caution">
    <text evidence="2">The sequence shown here is derived from an EMBL/GenBank/DDBJ whole genome shotgun (WGS) entry which is preliminary data.</text>
</comment>
<dbReference type="EMBL" id="JAHRIP010039447">
    <property type="protein sequence ID" value="MEQ2296087.1"/>
    <property type="molecule type" value="Genomic_DNA"/>
</dbReference>
<dbReference type="Proteomes" id="UP001469553">
    <property type="component" value="Unassembled WGS sequence"/>
</dbReference>
<evidence type="ECO:0000256" key="1">
    <source>
        <dbReference type="SAM" id="MobiDB-lite"/>
    </source>
</evidence>
<evidence type="ECO:0000313" key="2">
    <source>
        <dbReference type="EMBL" id="MEQ2296087.1"/>
    </source>
</evidence>
<organism evidence="2 3">
    <name type="scientific">Ameca splendens</name>
    <dbReference type="NCBI Taxonomy" id="208324"/>
    <lineage>
        <taxon>Eukaryota</taxon>
        <taxon>Metazoa</taxon>
        <taxon>Chordata</taxon>
        <taxon>Craniata</taxon>
        <taxon>Vertebrata</taxon>
        <taxon>Euteleostomi</taxon>
        <taxon>Actinopterygii</taxon>
        <taxon>Neopterygii</taxon>
        <taxon>Teleostei</taxon>
        <taxon>Neoteleostei</taxon>
        <taxon>Acanthomorphata</taxon>
        <taxon>Ovalentaria</taxon>
        <taxon>Atherinomorphae</taxon>
        <taxon>Cyprinodontiformes</taxon>
        <taxon>Goodeidae</taxon>
        <taxon>Ameca</taxon>
    </lineage>
</organism>
<proteinExistence type="predicted"/>